<feature type="compositionally biased region" description="Low complexity" evidence="3">
    <location>
        <begin position="323"/>
        <end position="335"/>
    </location>
</feature>
<name>A0A8B6H483_MYTGA</name>
<dbReference type="PANTHER" id="PTHR46089:SF2">
    <property type="entry name" value="ALSIN HOMOLOG"/>
    <property type="match status" value="1"/>
</dbReference>
<dbReference type="SUPFAM" id="SSF82185">
    <property type="entry name" value="Histone H3 K4-specific methyltransferase SET7/9 N-terminal domain"/>
    <property type="match status" value="2"/>
</dbReference>
<dbReference type="Pfam" id="PF00415">
    <property type="entry name" value="RCC1"/>
    <property type="match status" value="3"/>
</dbReference>
<dbReference type="OrthoDB" id="284854at2759"/>
<keyword evidence="1" id="KW-0677">Repeat</keyword>
<comment type="caution">
    <text evidence="5">The sequence shown here is derived from an EMBL/GenBank/DDBJ whole genome shotgun (WGS) entry which is preliminary data.</text>
</comment>
<dbReference type="EMBL" id="UYJE01009398">
    <property type="protein sequence ID" value="VDI73119.1"/>
    <property type="molecule type" value="Genomic_DNA"/>
</dbReference>
<dbReference type="SMART" id="SM00698">
    <property type="entry name" value="MORN"/>
    <property type="match status" value="6"/>
</dbReference>
<reference evidence="5" key="1">
    <citation type="submission" date="2018-11" db="EMBL/GenBank/DDBJ databases">
        <authorList>
            <person name="Alioto T."/>
            <person name="Alioto T."/>
        </authorList>
    </citation>
    <scope>NUCLEOTIDE SEQUENCE</scope>
</reference>
<feature type="repeat" description="RCC1" evidence="2">
    <location>
        <begin position="106"/>
        <end position="178"/>
    </location>
</feature>
<dbReference type="PROSITE" id="PS00626">
    <property type="entry name" value="RCC1_2"/>
    <property type="match status" value="2"/>
</dbReference>
<dbReference type="InterPro" id="IPR051984">
    <property type="entry name" value="Alsin"/>
</dbReference>
<evidence type="ECO:0000256" key="3">
    <source>
        <dbReference type="SAM" id="MobiDB-lite"/>
    </source>
</evidence>
<feature type="repeat" description="RCC1" evidence="2">
    <location>
        <begin position="684"/>
        <end position="733"/>
    </location>
</feature>
<proteinExistence type="predicted"/>
<dbReference type="Pfam" id="PF25389">
    <property type="entry name" value="DH_ALS2"/>
    <property type="match status" value="1"/>
</dbReference>
<dbReference type="InterPro" id="IPR009091">
    <property type="entry name" value="RCC1/BLIP-II"/>
</dbReference>
<dbReference type="InterPro" id="IPR003409">
    <property type="entry name" value="MORN"/>
</dbReference>
<dbReference type="InterPro" id="IPR011993">
    <property type="entry name" value="PH-like_dom_sf"/>
</dbReference>
<dbReference type="Pfam" id="PF26202">
    <property type="entry name" value="HA_Alsin"/>
    <property type="match status" value="1"/>
</dbReference>
<dbReference type="PROSITE" id="PS50010">
    <property type="entry name" value="DH_2"/>
    <property type="match status" value="1"/>
</dbReference>
<dbReference type="Pfam" id="PF13540">
    <property type="entry name" value="RCC1_2"/>
    <property type="match status" value="1"/>
</dbReference>
<feature type="region of interest" description="Disordered" evidence="3">
    <location>
        <begin position="474"/>
        <end position="494"/>
    </location>
</feature>
<dbReference type="Pfam" id="PF02493">
    <property type="entry name" value="MORN"/>
    <property type="match status" value="6"/>
</dbReference>
<evidence type="ECO:0000256" key="1">
    <source>
        <dbReference type="ARBA" id="ARBA00022737"/>
    </source>
</evidence>
<feature type="repeat" description="RCC1" evidence="2">
    <location>
        <begin position="632"/>
        <end position="683"/>
    </location>
</feature>
<feature type="compositionally biased region" description="Basic and acidic residues" evidence="3">
    <location>
        <begin position="379"/>
        <end position="399"/>
    </location>
</feature>
<gene>
    <name evidence="5" type="ORF">MGAL_10B078877</name>
</gene>
<feature type="region of interest" description="Disordered" evidence="3">
    <location>
        <begin position="568"/>
        <end position="598"/>
    </location>
</feature>
<dbReference type="GO" id="GO:0005737">
    <property type="term" value="C:cytoplasm"/>
    <property type="evidence" value="ECO:0007669"/>
    <property type="project" value="TreeGrafter"/>
</dbReference>
<evidence type="ECO:0000256" key="2">
    <source>
        <dbReference type="PROSITE-ProRule" id="PRU00235"/>
    </source>
</evidence>
<evidence type="ECO:0000313" key="5">
    <source>
        <dbReference type="EMBL" id="VDI73119.1"/>
    </source>
</evidence>
<dbReference type="Gene3D" id="2.30.29.30">
    <property type="entry name" value="Pleckstrin-homology domain (PH domain)/Phosphotyrosine-binding domain (PTB)"/>
    <property type="match status" value="1"/>
</dbReference>
<dbReference type="Gene3D" id="2.130.10.30">
    <property type="entry name" value="Regulator of chromosome condensation 1/beta-lactamase-inhibitor protein II"/>
    <property type="match status" value="2"/>
</dbReference>
<feature type="region of interest" description="Disordered" evidence="3">
    <location>
        <begin position="320"/>
        <end position="399"/>
    </location>
</feature>
<feature type="repeat" description="RCC1" evidence="2">
    <location>
        <begin position="52"/>
        <end position="105"/>
    </location>
</feature>
<sequence length="1692" mass="189486">MSSKKEEKDGCCFLWQGFYGSVDVVNFPIFKEKEVKQVALGGDHCLFLTKDGGVYACGQNNYGQLGIGNLETKETHDPVLVESLTDKEIDYIACGSNHSAAVTKYGDVFCWGVSSEGQCGVPEGSEKLHEGTVPLPQLIEIVKTCNEVCEHGNTGPHEKIAIQKIACGKNHTLALSVDNELWVWGSGIALGVNTVTKSVTPIQIEAFNGRNVLDIVCGEMYTMALVERSLLDIAPRKRPSNIEKTTHKLFPSTCSKCNEEIYSYMETSDTCIITEDHVCKDTVKTSVSDQSQSIINLEELVDTSQSQQSLQTVISKENKITTEEGSTVTSGTSIENVTGDDKLLKVDNPGSESESMGDNPSTQPNIQRSISDENVWQRQKPEIERSLSSKSDHRVSRSKSFLDGKNVRQFLAKQLDDDDLALKFDSNGAVSDGSAAKVAVTDIWSTVQTGMQSAYAIPQQMTGMLSGFKTSLMDRMSASAPEEKEKEDTNSSVDSNIHLVGFDTSDEDVFHATQIVESQLGKDFRKSSTSKSPDPKTPKKSDCSFGETTFIEGIQTEMLFLDDSKTDELDQSKTVDPGEVTPKRRSQSAETTTKRSSMRTILAKQEELERKVSTRSSTTEDEMKRPSIIIDTEVWSWGKNSKGQLGVGDMGDRPNPTIVKALSNKRITKICCGTTHGMALTANSQVYSWGSNASGQLGRKEEAALPGLIKMVPGCFIWDIAAGSCFSIFLIDRAGFQPEVFFVGKHPTKDLYVPNHETNRLTSLNFLKQAGWIRSIVAGGDNSCCTSCYSFSGYFMTLFEVAATERKFYFYLHKVMKLLLDPLQKSAFYTSLDVYPYKSTLQNLMTAFQRIFTKICESMIEMTGMISKGEDLLQTSFFTNYSRYTVEYKRYYVALSDMLAVAGFEYICKTGSSFFDSDIVSKSLKELLPSDTRIERPNYHFLLIQILESPLTHMKEYSILAEKLSSHFQQDSEEFNMLHRVSLNWSSIRHMSTTDIDIAETTRAFWGGNSLQKLTDAVKIPSRRLVKDSKKSPLALQGGGRFSSHLFLLFNDMFIHVQGYNFQVFQLETAWIEAPTGGKLENMIVLTFPEDKMVLTASNAGERAEWLMTLNSAVNKVLSSQKTVGRRGSTERLTPPDIRQASFTFTKHPVYKDATYVGYWMNGKIHGLGEMKWSDGRRYNGNFKDGHLHGHGKLTIKQDDGSERSQEGYWKEGQLHGMGKVKYSNGDVYDGHFKEGQRHGHGLYHYGGPSPRSTSIYIGEWAEDNRHGYGVLEDIMKGEKYMGMWNEDKKHGKSIVVTLDGMYFEGNFDRDSLMGFGLMLTYDNSCYEGEFYGITQLQGKGKLIMPTGDSIEGIFSGSWNEGLKINGMFKKSDGQQETKKAKLKVQIPSSHYGKMSVPADKKWEGMFVQCRTVLGVKGQAKANTNKAWEGVAVMVSKGRQVLHEMKTRNLSSKWKKFQGSFVEEIEKIPPHDKGMLTSEYYNDTKRYLDRAFEISFHPLGKLMDGLVDVFRAAYVGVGAHPRLLNHAVAEVNSYVKRIYLTVRILFPDLPQNGGPLQIRSEKYVDIDSDDETDGVIALQSTKSEKQVVSAGGLLHPILLPKIYPPLFDLYALHNDKMDEKYWERVQKLNKQGDVALMAYLGVDQKFWLLDESFFSKRSSSLSNIRDHCYVVAIERLQQIRLVSLVYDGDKWG</sequence>
<dbReference type="GO" id="GO:0005085">
    <property type="term" value="F:guanyl-nucleotide exchange factor activity"/>
    <property type="evidence" value="ECO:0007669"/>
    <property type="project" value="UniProtKB-KW"/>
</dbReference>
<dbReference type="GO" id="GO:0016197">
    <property type="term" value="P:endosomal transport"/>
    <property type="evidence" value="ECO:0007669"/>
    <property type="project" value="TreeGrafter"/>
</dbReference>
<dbReference type="InterPro" id="IPR000408">
    <property type="entry name" value="Reg_chr_condens"/>
</dbReference>
<dbReference type="SUPFAM" id="SSF50985">
    <property type="entry name" value="RCC1/BLIP-II"/>
    <property type="match status" value="2"/>
</dbReference>
<feature type="compositionally biased region" description="Polar residues" evidence="3">
    <location>
        <begin position="350"/>
        <end position="377"/>
    </location>
</feature>
<evidence type="ECO:0000259" key="4">
    <source>
        <dbReference type="PROSITE" id="PS50010"/>
    </source>
</evidence>
<dbReference type="Pfam" id="PF25383">
    <property type="entry name" value="PH_alsin"/>
    <property type="match status" value="1"/>
</dbReference>
<evidence type="ECO:0000313" key="6">
    <source>
        <dbReference type="Proteomes" id="UP000596742"/>
    </source>
</evidence>
<dbReference type="PROSITE" id="PS50012">
    <property type="entry name" value="RCC1_3"/>
    <property type="match status" value="5"/>
</dbReference>
<keyword evidence="6" id="KW-1185">Reference proteome</keyword>
<dbReference type="InterPro" id="IPR000219">
    <property type="entry name" value="DH_dom"/>
</dbReference>
<feature type="domain" description="DH" evidence="4">
    <location>
        <begin position="793"/>
        <end position="981"/>
    </location>
</feature>
<dbReference type="PANTHER" id="PTHR46089">
    <property type="entry name" value="ALSIN HOMOLOG"/>
    <property type="match status" value="1"/>
</dbReference>
<dbReference type="InterPro" id="IPR057248">
    <property type="entry name" value="Alsin-like_PH"/>
</dbReference>
<accession>A0A8B6H483</accession>
<dbReference type="SUPFAM" id="SSF50729">
    <property type="entry name" value="PH domain-like"/>
    <property type="match status" value="1"/>
</dbReference>
<dbReference type="Gene3D" id="2.20.110.10">
    <property type="entry name" value="Histone H3 K4-specific methyltransferase SET7/9 N-terminal domain"/>
    <property type="match status" value="3"/>
</dbReference>
<feature type="region of interest" description="Disordered" evidence="3">
    <location>
        <begin position="521"/>
        <end position="545"/>
    </location>
</feature>
<feature type="repeat" description="RCC1" evidence="2">
    <location>
        <begin position="179"/>
        <end position="228"/>
    </location>
</feature>
<dbReference type="GO" id="GO:0031267">
    <property type="term" value="F:small GTPase binding"/>
    <property type="evidence" value="ECO:0007669"/>
    <property type="project" value="TreeGrafter"/>
</dbReference>
<feature type="compositionally biased region" description="Polar residues" evidence="3">
    <location>
        <begin position="588"/>
        <end position="598"/>
    </location>
</feature>
<organism evidence="5 6">
    <name type="scientific">Mytilus galloprovincialis</name>
    <name type="common">Mediterranean mussel</name>
    <dbReference type="NCBI Taxonomy" id="29158"/>
    <lineage>
        <taxon>Eukaryota</taxon>
        <taxon>Metazoa</taxon>
        <taxon>Spiralia</taxon>
        <taxon>Lophotrochozoa</taxon>
        <taxon>Mollusca</taxon>
        <taxon>Bivalvia</taxon>
        <taxon>Autobranchia</taxon>
        <taxon>Pteriomorphia</taxon>
        <taxon>Mytilida</taxon>
        <taxon>Mytiloidea</taxon>
        <taxon>Mytilidae</taxon>
        <taxon>Mytilinae</taxon>
        <taxon>Mytilus</taxon>
    </lineage>
</organism>
<protein>
    <submittedName>
        <fullName evidence="5">Amyotrophic lateral sclerosis 2 protein</fullName>
    </submittedName>
</protein>
<dbReference type="InterPro" id="IPR059093">
    <property type="entry name" value="HA_Alsin"/>
</dbReference>
<dbReference type="Proteomes" id="UP000596742">
    <property type="component" value="Unassembled WGS sequence"/>
</dbReference>
<feature type="compositionally biased region" description="Basic and acidic residues" evidence="3">
    <location>
        <begin position="533"/>
        <end position="542"/>
    </location>
</feature>